<dbReference type="PANTHER" id="PTHR10443">
    <property type="entry name" value="MICROSOMAL DIPEPTIDASE"/>
    <property type="match status" value="1"/>
</dbReference>
<dbReference type="Pfam" id="PF01244">
    <property type="entry name" value="Peptidase_M19"/>
    <property type="match status" value="1"/>
</dbReference>
<keyword evidence="2" id="KW-1185">Reference proteome</keyword>
<evidence type="ECO:0000313" key="1">
    <source>
        <dbReference type="EMBL" id="KAB2664226.1"/>
    </source>
</evidence>
<dbReference type="EMBL" id="WBWA01000014">
    <property type="protein sequence ID" value="KAB2664226.1"/>
    <property type="molecule type" value="Genomic_DNA"/>
</dbReference>
<organism evidence="1 2">
    <name type="scientific">Brucella tritici</name>
    <dbReference type="NCBI Taxonomy" id="94626"/>
    <lineage>
        <taxon>Bacteria</taxon>
        <taxon>Pseudomonadati</taxon>
        <taxon>Pseudomonadota</taxon>
        <taxon>Alphaproteobacteria</taxon>
        <taxon>Hyphomicrobiales</taxon>
        <taxon>Brucellaceae</taxon>
        <taxon>Brucella/Ochrobactrum group</taxon>
        <taxon>Brucella</taxon>
    </lineage>
</organism>
<dbReference type="CDD" id="cd01301">
    <property type="entry name" value="rDP_like"/>
    <property type="match status" value="1"/>
</dbReference>
<dbReference type="GO" id="GO:0006508">
    <property type="term" value="P:proteolysis"/>
    <property type="evidence" value="ECO:0007669"/>
    <property type="project" value="InterPro"/>
</dbReference>
<dbReference type="PROSITE" id="PS51365">
    <property type="entry name" value="RENAL_DIPEPTIDASE_2"/>
    <property type="match status" value="1"/>
</dbReference>
<dbReference type="InterPro" id="IPR032466">
    <property type="entry name" value="Metal_Hydrolase"/>
</dbReference>
<dbReference type="GO" id="GO:0070573">
    <property type="term" value="F:metallodipeptidase activity"/>
    <property type="evidence" value="ECO:0007669"/>
    <property type="project" value="InterPro"/>
</dbReference>
<comment type="caution">
    <text evidence="1">The sequence shown here is derived from an EMBL/GenBank/DDBJ whole genome shotgun (WGS) entry which is preliminary data.</text>
</comment>
<dbReference type="SUPFAM" id="SSF51556">
    <property type="entry name" value="Metallo-dependent hydrolases"/>
    <property type="match status" value="1"/>
</dbReference>
<dbReference type="RefSeq" id="WP_151678107.1">
    <property type="nucleotide sequence ID" value="NZ_WBWA01000014.1"/>
</dbReference>
<name>A0A833CK56_9HYPH</name>
<dbReference type="AlphaFoldDB" id="A0A833CK56"/>
<dbReference type="Proteomes" id="UP000430843">
    <property type="component" value="Unassembled WGS sequence"/>
</dbReference>
<dbReference type="PANTHER" id="PTHR10443:SF12">
    <property type="entry name" value="DIPEPTIDASE"/>
    <property type="match status" value="1"/>
</dbReference>
<dbReference type="InterPro" id="IPR008257">
    <property type="entry name" value="Pept_M19"/>
</dbReference>
<sequence>MATEQMIPVFDGHNDVLLRLWSSDASAPEKRFLEGEKVGHIDLPRAQKGGLGGGLCAVYVPSPSRELDANGNLATPSQTDAMKATLAMSAILLKIERASEGKVRICRTAADIRDAFAKGIFASVYHIEGVEAFSEDLDALYVLHEAGLRTLGPVWSRPNIFAHGIPFRFPASPDIGPGLSDHGKALIRACNELKVMVDLSHMNEKGFWDIAAISDAPLIASHSNAHALCQQSRNLTDKQLDAIRDTGGLVGLNFGVSFLREDGKRDPNTDLSELVRHADYIVNRIGIDHLALGSDFDGTTISSTLRDVGDLQLVIEAFRKHGFDDASIVKLAHANWINVLERTWGA</sequence>
<reference evidence="1 2" key="1">
    <citation type="submission" date="2019-09" db="EMBL/GenBank/DDBJ databases">
        <title>Taxonomic organization of the family Brucellaceae based on a phylogenomic approach.</title>
        <authorList>
            <person name="Leclercq S."/>
            <person name="Cloeckaert A."/>
            <person name="Zygmunt M.S."/>
        </authorList>
    </citation>
    <scope>NUCLEOTIDE SEQUENCE [LARGE SCALE GENOMIC DNA]</scope>
    <source>
        <strain evidence="1 2">LMG 18957</strain>
    </source>
</reference>
<proteinExistence type="predicted"/>
<dbReference type="Gene3D" id="3.20.20.140">
    <property type="entry name" value="Metal-dependent hydrolases"/>
    <property type="match status" value="1"/>
</dbReference>
<protein>
    <submittedName>
        <fullName evidence="1">Membrane dipeptidase</fullName>
    </submittedName>
</protein>
<gene>
    <name evidence="1" type="ORF">F9K91_15115</name>
</gene>
<evidence type="ECO:0000313" key="2">
    <source>
        <dbReference type="Proteomes" id="UP000430843"/>
    </source>
</evidence>
<accession>A0A833CK56</accession>